<name>A0A438HC59_VITVI</name>
<sequence>MSKHSSEWNGRALQSKFPSIGAELALASDYFFRSYFSWNLGLGKWWLRLLRFCLRRRRWHRRWNWQGLGEGTGDSTGVGTGNVSPPALAALASLEELLSAAKAQERDPELAPFAGSSCGLKERTTWPLWFAPFRVAEIWPKLMIGEDDRRLAR</sequence>
<protein>
    <submittedName>
        <fullName evidence="1">Uncharacterized protein</fullName>
    </submittedName>
</protein>
<evidence type="ECO:0000313" key="2">
    <source>
        <dbReference type="Proteomes" id="UP000288805"/>
    </source>
</evidence>
<organism evidence="1 2">
    <name type="scientific">Vitis vinifera</name>
    <name type="common">Grape</name>
    <dbReference type="NCBI Taxonomy" id="29760"/>
    <lineage>
        <taxon>Eukaryota</taxon>
        <taxon>Viridiplantae</taxon>
        <taxon>Streptophyta</taxon>
        <taxon>Embryophyta</taxon>
        <taxon>Tracheophyta</taxon>
        <taxon>Spermatophyta</taxon>
        <taxon>Magnoliopsida</taxon>
        <taxon>eudicotyledons</taxon>
        <taxon>Gunneridae</taxon>
        <taxon>Pentapetalae</taxon>
        <taxon>rosids</taxon>
        <taxon>Vitales</taxon>
        <taxon>Vitaceae</taxon>
        <taxon>Viteae</taxon>
        <taxon>Vitis</taxon>
    </lineage>
</organism>
<evidence type="ECO:0000313" key="1">
    <source>
        <dbReference type="EMBL" id="RVW82050.1"/>
    </source>
</evidence>
<reference evidence="1 2" key="1">
    <citation type="journal article" date="2018" name="PLoS Genet.">
        <title>Population sequencing reveals clonal diversity and ancestral inbreeding in the grapevine cultivar Chardonnay.</title>
        <authorList>
            <person name="Roach M.J."/>
            <person name="Johnson D.L."/>
            <person name="Bohlmann J."/>
            <person name="van Vuuren H.J."/>
            <person name="Jones S.J."/>
            <person name="Pretorius I.S."/>
            <person name="Schmidt S.A."/>
            <person name="Borneman A.R."/>
        </authorList>
    </citation>
    <scope>NUCLEOTIDE SEQUENCE [LARGE SCALE GENOMIC DNA]</scope>
    <source>
        <strain evidence="2">cv. Chardonnay</strain>
        <tissue evidence="1">Leaf</tissue>
    </source>
</reference>
<dbReference type="AlphaFoldDB" id="A0A438HC59"/>
<dbReference type="Proteomes" id="UP000288805">
    <property type="component" value="Unassembled WGS sequence"/>
</dbReference>
<proteinExistence type="predicted"/>
<accession>A0A438HC59</accession>
<comment type="caution">
    <text evidence="1">The sequence shown here is derived from an EMBL/GenBank/DDBJ whole genome shotgun (WGS) entry which is preliminary data.</text>
</comment>
<gene>
    <name evidence="1" type="ORF">CK203_049112</name>
</gene>
<dbReference type="EMBL" id="QGNW01000245">
    <property type="protein sequence ID" value="RVW82050.1"/>
    <property type="molecule type" value="Genomic_DNA"/>
</dbReference>